<keyword evidence="2 5" id="KW-0378">Hydrolase</keyword>
<evidence type="ECO:0000313" key="8">
    <source>
        <dbReference type="EMBL" id="ODQ70133.1"/>
    </source>
</evidence>
<dbReference type="Pfam" id="PF00270">
    <property type="entry name" value="DEAD"/>
    <property type="match status" value="1"/>
</dbReference>
<dbReference type="Proteomes" id="UP000094385">
    <property type="component" value="Unassembled WGS sequence"/>
</dbReference>
<dbReference type="PANTHER" id="PTHR24031">
    <property type="entry name" value="RNA HELICASE"/>
    <property type="match status" value="1"/>
</dbReference>
<comment type="domain">
    <text evidence="5">The Q motif is unique to and characteristic of the DEAD box family of RNA helicases and controls ATP binding and hydrolysis.</text>
</comment>
<comment type="similarity">
    <text evidence="5">Belongs to the DEAD box helicase family.</text>
</comment>
<accession>A0A1E3PXG5</accession>
<protein>
    <recommendedName>
        <fullName evidence="5">ATP-dependent RNA helicase</fullName>
        <ecNumber evidence="5">3.6.4.13</ecNumber>
    </recommendedName>
</protein>
<organism evidence="8 9">
    <name type="scientific">Lipomyces starkeyi NRRL Y-11557</name>
    <dbReference type="NCBI Taxonomy" id="675824"/>
    <lineage>
        <taxon>Eukaryota</taxon>
        <taxon>Fungi</taxon>
        <taxon>Dikarya</taxon>
        <taxon>Ascomycota</taxon>
        <taxon>Saccharomycotina</taxon>
        <taxon>Lipomycetes</taxon>
        <taxon>Lipomycetales</taxon>
        <taxon>Lipomycetaceae</taxon>
        <taxon>Lipomyces</taxon>
    </lineage>
</organism>
<evidence type="ECO:0000256" key="3">
    <source>
        <dbReference type="ARBA" id="ARBA00022806"/>
    </source>
</evidence>
<dbReference type="SUPFAM" id="SSF52540">
    <property type="entry name" value="P-loop containing nucleoside triphosphate hydrolases"/>
    <property type="match status" value="1"/>
</dbReference>
<comment type="function">
    <text evidence="5">RNA helicase.</text>
</comment>
<dbReference type="AlphaFoldDB" id="A0A1E3PXG5"/>
<proteinExistence type="inferred from homology"/>
<evidence type="ECO:0000256" key="5">
    <source>
        <dbReference type="RuleBase" id="RU365068"/>
    </source>
</evidence>
<dbReference type="EC" id="3.6.4.13" evidence="5"/>
<dbReference type="EMBL" id="KV454301">
    <property type="protein sequence ID" value="ODQ70133.1"/>
    <property type="molecule type" value="Genomic_DNA"/>
</dbReference>
<evidence type="ECO:0000256" key="4">
    <source>
        <dbReference type="ARBA" id="ARBA00022840"/>
    </source>
</evidence>
<dbReference type="GO" id="GO:0005524">
    <property type="term" value="F:ATP binding"/>
    <property type="evidence" value="ECO:0007669"/>
    <property type="project" value="UniProtKB-UniRule"/>
</dbReference>
<dbReference type="GO" id="GO:0016787">
    <property type="term" value="F:hydrolase activity"/>
    <property type="evidence" value="ECO:0007669"/>
    <property type="project" value="UniProtKB-KW"/>
</dbReference>
<feature type="region of interest" description="Disordered" evidence="6">
    <location>
        <begin position="148"/>
        <end position="167"/>
    </location>
</feature>
<dbReference type="OrthoDB" id="9984275at2759"/>
<dbReference type="GO" id="GO:0003724">
    <property type="term" value="F:RNA helicase activity"/>
    <property type="evidence" value="ECO:0007669"/>
    <property type="project" value="UniProtKB-EC"/>
</dbReference>
<gene>
    <name evidence="8" type="ORF">LIPSTDRAFT_6227</name>
</gene>
<feature type="domain" description="Helicase ATP-binding" evidence="7">
    <location>
        <begin position="205"/>
        <end position="341"/>
    </location>
</feature>
<dbReference type="GO" id="GO:0003723">
    <property type="term" value="F:RNA binding"/>
    <property type="evidence" value="ECO:0007669"/>
    <property type="project" value="UniProtKB-UniRule"/>
</dbReference>
<dbReference type="Gene3D" id="3.40.50.300">
    <property type="entry name" value="P-loop containing nucleotide triphosphate hydrolases"/>
    <property type="match status" value="1"/>
</dbReference>
<dbReference type="PROSITE" id="PS51192">
    <property type="entry name" value="HELICASE_ATP_BIND_1"/>
    <property type="match status" value="1"/>
</dbReference>
<evidence type="ECO:0000259" key="7">
    <source>
        <dbReference type="PROSITE" id="PS51192"/>
    </source>
</evidence>
<name>A0A1E3PXG5_LIPST</name>
<dbReference type="SMART" id="SM00487">
    <property type="entry name" value="DEXDc"/>
    <property type="match status" value="1"/>
</dbReference>
<keyword evidence="4 5" id="KW-0067">ATP-binding</keyword>
<reference evidence="8 9" key="1">
    <citation type="journal article" date="2016" name="Proc. Natl. Acad. Sci. U.S.A.">
        <title>Comparative genomics of biotechnologically important yeasts.</title>
        <authorList>
            <person name="Riley R."/>
            <person name="Haridas S."/>
            <person name="Wolfe K.H."/>
            <person name="Lopes M.R."/>
            <person name="Hittinger C.T."/>
            <person name="Goeker M."/>
            <person name="Salamov A.A."/>
            <person name="Wisecaver J.H."/>
            <person name="Long T.M."/>
            <person name="Calvey C.H."/>
            <person name="Aerts A.L."/>
            <person name="Barry K.W."/>
            <person name="Choi C."/>
            <person name="Clum A."/>
            <person name="Coughlan A.Y."/>
            <person name="Deshpande S."/>
            <person name="Douglass A.P."/>
            <person name="Hanson S.J."/>
            <person name="Klenk H.-P."/>
            <person name="LaButti K.M."/>
            <person name="Lapidus A."/>
            <person name="Lindquist E.A."/>
            <person name="Lipzen A.M."/>
            <person name="Meier-Kolthoff J.P."/>
            <person name="Ohm R.A."/>
            <person name="Otillar R.P."/>
            <person name="Pangilinan J.L."/>
            <person name="Peng Y."/>
            <person name="Rokas A."/>
            <person name="Rosa C.A."/>
            <person name="Scheuner C."/>
            <person name="Sibirny A.A."/>
            <person name="Slot J.C."/>
            <person name="Stielow J.B."/>
            <person name="Sun H."/>
            <person name="Kurtzman C.P."/>
            <person name="Blackwell M."/>
            <person name="Grigoriev I.V."/>
            <person name="Jeffries T.W."/>
        </authorList>
    </citation>
    <scope>NUCLEOTIDE SEQUENCE [LARGE SCALE GENOMIC DNA]</scope>
    <source>
        <strain evidence="8 9">NRRL Y-11557</strain>
    </source>
</reference>
<dbReference type="InterPro" id="IPR011545">
    <property type="entry name" value="DEAD/DEAH_box_helicase_dom"/>
</dbReference>
<keyword evidence="1 5" id="KW-0547">Nucleotide-binding</keyword>
<comment type="catalytic activity">
    <reaction evidence="5">
        <text>ATP + H2O = ADP + phosphate + H(+)</text>
        <dbReference type="Rhea" id="RHEA:13065"/>
        <dbReference type="ChEBI" id="CHEBI:15377"/>
        <dbReference type="ChEBI" id="CHEBI:15378"/>
        <dbReference type="ChEBI" id="CHEBI:30616"/>
        <dbReference type="ChEBI" id="CHEBI:43474"/>
        <dbReference type="ChEBI" id="CHEBI:456216"/>
        <dbReference type="EC" id="3.6.4.13"/>
    </reaction>
</comment>
<evidence type="ECO:0000256" key="1">
    <source>
        <dbReference type="ARBA" id="ARBA00022741"/>
    </source>
</evidence>
<evidence type="ECO:0000313" key="9">
    <source>
        <dbReference type="Proteomes" id="UP000094385"/>
    </source>
</evidence>
<evidence type="ECO:0000256" key="2">
    <source>
        <dbReference type="ARBA" id="ARBA00022801"/>
    </source>
</evidence>
<keyword evidence="5" id="KW-0694">RNA-binding</keyword>
<evidence type="ECO:0000256" key="6">
    <source>
        <dbReference type="SAM" id="MobiDB-lite"/>
    </source>
</evidence>
<dbReference type="STRING" id="675824.A0A1E3PXG5"/>
<dbReference type="InterPro" id="IPR027417">
    <property type="entry name" value="P-loop_NTPase"/>
</dbReference>
<dbReference type="InterPro" id="IPR014001">
    <property type="entry name" value="Helicase_ATP-bd"/>
</dbReference>
<sequence length="703" mass="78699">MLHCRTELFRRAVACQQRAIAITVYDRYTVYGIRRCKQQQLYNGKLVGRNFSASTIRNQTNPLEKPDPELEVTDVSRTAADKVGAVSSSSRGDAGVMKESADAVHNNEDVAFMIRQESQASTLATQQLEGKADVGKWKDRSMIRPLYRSGNAQDHRRRAPAPRSPRQEVTKFKFSDFNIQKAVLDSFRLKYKQAHVPTSVQSALLGALQHQHSFIGVSPAGTGKSLALAMHLLSEPRFRTPLPSITSLILVRTPELGFQYMEIFISLLRSGNAPVPTPDIVQLLYRGGPEDHKMQKRLLAKCGNPHILVATPARLLDMLADDNERGLLNLSFVRTVVLDEAESQLHPEDHKDELSGARKLNWRSSNKKKTKHISSAYQAMDYIVRMRDAALNTYSLDVPLQVVALSSSTKFGDDLYQFLTRTQWMKGTLVKTYGAPGYSNLPVKTPHVEVSCIAYYPHMDLMNDVDFSSAWSPEMIPRLEDDKKGRKNVASVELTQSITLDHLLAINAARERDSIKKGLLIIPSNASRFEVVRALRDIGITACSLTYSGGTLIVDQEPDGYGIINTQKIFTGIQDPSITPDLIVATPTQIEGLNFPGLSRIYVAGMRCLDHIPDPAKLFLRTRVTEAHFVEQTAFANTMETLQSSCDGSQRKKERKPADAKIIFVTAFNDLFPEEFAAYRKWFKESSIRLTRLYPEGPTKIAE</sequence>
<keyword evidence="3 5" id="KW-0347">Helicase</keyword>
<keyword evidence="9" id="KW-1185">Reference proteome</keyword>